<evidence type="ECO:0000313" key="3">
    <source>
        <dbReference type="Proteomes" id="UP000801492"/>
    </source>
</evidence>
<evidence type="ECO:0000256" key="1">
    <source>
        <dbReference type="SAM" id="MobiDB-lite"/>
    </source>
</evidence>
<protein>
    <submittedName>
        <fullName evidence="2">Uncharacterized protein</fullName>
    </submittedName>
</protein>
<dbReference type="InterPro" id="IPR011011">
    <property type="entry name" value="Znf_FYVE_PHD"/>
</dbReference>
<accession>A0A8K0DDY8</accession>
<reference evidence="2" key="1">
    <citation type="submission" date="2019-08" db="EMBL/GenBank/DDBJ databases">
        <title>The genome of the North American firefly Photinus pyralis.</title>
        <authorList>
            <consortium name="Photinus pyralis genome working group"/>
            <person name="Fallon T.R."/>
            <person name="Sander Lower S.E."/>
            <person name="Weng J.-K."/>
        </authorList>
    </citation>
    <scope>NUCLEOTIDE SEQUENCE</scope>
    <source>
        <strain evidence="2">TRF0915ILg1</strain>
        <tissue evidence="2">Whole body</tissue>
    </source>
</reference>
<sequence>MKAQLFDLKIKELRTLAFQLAERNNLPHPIKDEAAGRDWAPGFLTRHPADEQTSSQSELQNSATHLAVYTPSSPPFVSTPAAATARPGMPRPKNIFPKATPPASSSSESDKPVKDNECLYCHDYSEEEWIRCSSCAKWAHNSFNLVTAKNKTVRLKSHIFGGGLLDECLGADVQQRRRRKSALFVLLELAYVFGRKTFP</sequence>
<evidence type="ECO:0000313" key="2">
    <source>
        <dbReference type="EMBL" id="KAF2901566.1"/>
    </source>
</evidence>
<feature type="region of interest" description="Disordered" evidence="1">
    <location>
        <begin position="77"/>
        <end position="112"/>
    </location>
</feature>
<organism evidence="2 3">
    <name type="scientific">Ignelater luminosus</name>
    <name type="common">Cucubano</name>
    <name type="synonym">Pyrophorus luminosus</name>
    <dbReference type="NCBI Taxonomy" id="2038154"/>
    <lineage>
        <taxon>Eukaryota</taxon>
        <taxon>Metazoa</taxon>
        <taxon>Ecdysozoa</taxon>
        <taxon>Arthropoda</taxon>
        <taxon>Hexapoda</taxon>
        <taxon>Insecta</taxon>
        <taxon>Pterygota</taxon>
        <taxon>Neoptera</taxon>
        <taxon>Endopterygota</taxon>
        <taxon>Coleoptera</taxon>
        <taxon>Polyphaga</taxon>
        <taxon>Elateriformia</taxon>
        <taxon>Elateroidea</taxon>
        <taxon>Elateridae</taxon>
        <taxon>Agrypninae</taxon>
        <taxon>Pyrophorini</taxon>
        <taxon>Ignelater</taxon>
    </lineage>
</organism>
<proteinExistence type="predicted"/>
<keyword evidence="3" id="KW-1185">Reference proteome</keyword>
<dbReference type="AlphaFoldDB" id="A0A8K0DDY8"/>
<dbReference type="EMBL" id="VTPC01001551">
    <property type="protein sequence ID" value="KAF2901566.1"/>
    <property type="molecule type" value="Genomic_DNA"/>
</dbReference>
<dbReference type="SUPFAM" id="SSF57903">
    <property type="entry name" value="FYVE/PHD zinc finger"/>
    <property type="match status" value="1"/>
</dbReference>
<dbReference type="Proteomes" id="UP000801492">
    <property type="component" value="Unassembled WGS sequence"/>
</dbReference>
<comment type="caution">
    <text evidence="2">The sequence shown here is derived from an EMBL/GenBank/DDBJ whole genome shotgun (WGS) entry which is preliminary data.</text>
</comment>
<gene>
    <name evidence="2" type="ORF">ILUMI_04623</name>
</gene>
<name>A0A8K0DDY8_IGNLU</name>